<dbReference type="RefSeq" id="WP_185558209.1">
    <property type="nucleotide sequence ID" value="NZ_BMRU01000001.1"/>
</dbReference>
<feature type="transmembrane region" description="Helical" evidence="7">
    <location>
        <begin position="167"/>
        <end position="198"/>
    </location>
</feature>
<accession>A0ABQ3NCR4</accession>
<feature type="transmembrane region" description="Helical" evidence="7">
    <location>
        <begin position="123"/>
        <end position="146"/>
    </location>
</feature>
<keyword evidence="4 7" id="KW-1133">Transmembrane helix</keyword>
<dbReference type="PANTHER" id="PTHR30250">
    <property type="entry name" value="PST FAMILY PREDICTED COLANIC ACID TRANSPORTER"/>
    <property type="match status" value="1"/>
</dbReference>
<evidence type="ECO:0000256" key="6">
    <source>
        <dbReference type="SAM" id="MobiDB-lite"/>
    </source>
</evidence>
<evidence type="ECO:0000256" key="4">
    <source>
        <dbReference type="ARBA" id="ARBA00022989"/>
    </source>
</evidence>
<name>A0ABQ3NCR4_STRVG</name>
<feature type="transmembrane region" description="Helical" evidence="7">
    <location>
        <begin position="340"/>
        <end position="363"/>
    </location>
</feature>
<evidence type="ECO:0000256" key="7">
    <source>
        <dbReference type="SAM" id="Phobius"/>
    </source>
</evidence>
<dbReference type="InterPro" id="IPR050833">
    <property type="entry name" value="Poly_Biosynth_Transport"/>
</dbReference>
<keyword evidence="5 7" id="KW-0472">Membrane</keyword>
<feature type="transmembrane region" description="Helical" evidence="7">
    <location>
        <begin position="12"/>
        <end position="34"/>
    </location>
</feature>
<evidence type="ECO:0000256" key="1">
    <source>
        <dbReference type="ARBA" id="ARBA00004651"/>
    </source>
</evidence>
<proteinExistence type="predicted"/>
<gene>
    <name evidence="8" type="ORF">Scinn_00260</name>
</gene>
<dbReference type="EMBL" id="BNDV01000002">
    <property type="protein sequence ID" value="GHI10563.1"/>
    <property type="molecule type" value="Genomic_DNA"/>
</dbReference>
<evidence type="ECO:0000313" key="8">
    <source>
        <dbReference type="EMBL" id="GHI10563.1"/>
    </source>
</evidence>
<feature type="transmembrane region" description="Helical" evidence="7">
    <location>
        <begin position="88"/>
        <end position="111"/>
    </location>
</feature>
<feature type="transmembrane region" description="Helical" evidence="7">
    <location>
        <begin position="252"/>
        <end position="270"/>
    </location>
</feature>
<evidence type="ECO:0000313" key="9">
    <source>
        <dbReference type="Proteomes" id="UP000660554"/>
    </source>
</evidence>
<evidence type="ECO:0008006" key="10">
    <source>
        <dbReference type="Google" id="ProtNLM"/>
    </source>
</evidence>
<comment type="subcellular location">
    <subcellularLocation>
        <location evidence="1">Cell membrane</location>
        <topology evidence="1">Multi-pass membrane protein</topology>
    </subcellularLocation>
</comment>
<feature type="transmembrane region" description="Helical" evidence="7">
    <location>
        <begin position="394"/>
        <end position="413"/>
    </location>
</feature>
<sequence length="446" mass="45174">MKTLLNKLTAALPPGTVAVAGGTVVLGGASYAHLGVAGHSLSDAGYANVSVLWTIVMSLGIGIFFPLEQELTRIVSARVVLGQGAAPVLRRAGLLTAGILGATLLVLGLGARPIADLLFQGDRALVAALGGAFAGMAVCYLTRGVLAGLGRFGAYGTQLAVDGGLRIVLAFGCALFGLHSALAFSLILALAPVVATLVTLPALLRAVGPGEQISWRELSGGLGLLVCATLLSQLVVNAAVMSTKLLAPTDSALIAALMSATVLARVPLFVFGSLQASLLSGLTAAFTAGDRVAFWAMLRRIAMVVAALGLLGGVPATVLGPWLIEVLFGIQDPVLGSFDFFLLSAGTAAYMFAMVLGQALMVFKRHNLQLLCWALGTAVLVGITLIPGEVSVRVIVAYALGSTATVLAMLAALRLSFPGTAAAAGEAPRRTTDAETGAPGVGAVGR</sequence>
<feature type="transmembrane region" description="Helical" evidence="7">
    <location>
        <begin position="46"/>
        <end position="67"/>
    </location>
</feature>
<feature type="transmembrane region" description="Helical" evidence="7">
    <location>
        <begin position="370"/>
        <end position="388"/>
    </location>
</feature>
<feature type="transmembrane region" description="Helical" evidence="7">
    <location>
        <begin position="301"/>
        <end position="324"/>
    </location>
</feature>
<dbReference type="Proteomes" id="UP000660554">
    <property type="component" value="Unassembled WGS sequence"/>
</dbReference>
<evidence type="ECO:0000256" key="3">
    <source>
        <dbReference type="ARBA" id="ARBA00022692"/>
    </source>
</evidence>
<feature type="transmembrane region" description="Helical" evidence="7">
    <location>
        <begin position="218"/>
        <end position="240"/>
    </location>
</feature>
<keyword evidence="9" id="KW-1185">Reference proteome</keyword>
<evidence type="ECO:0000256" key="2">
    <source>
        <dbReference type="ARBA" id="ARBA00022475"/>
    </source>
</evidence>
<organism evidence="8 9">
    <name type="scientific">Streptomyces virginiae</name>
    <name type="common">Streptomyces cinnamonensis</name>
    <dbReference type="NCBI Taxonomy" id="1961"/>
    <lineage>
        <taxon>Bacteria</taxon>
        <taxon>Bacillati</taxon>
        <taxon>Actinomycetota</taxon>
        <taxon>Actinomycetes</taxon>
        <taxon>Kitasatosporales</taxon>
        <taxon>Streptomycetaceae</taxon>
        <taxon>Streptomyces</taxon>
    </lineage>
</organism>
<reference evidence="9" key="1">
    <citation type="submission" date="2020-09" db="EMBL/GenBank/DDBJ databases">
        <title>Whole genome shotgun sequence of Streptomyces cinnamonensis NBRC 15873.</title>
        <authorList>
            <person name="Komaki H."/>
            <person name="Tamura T."/>
        </authorList>
    </citation>
    <scope>NUCLEOTIDE SEQUENCE [LARGE SCALE GENOMIC DNA]</scope>
    <source>
        <strain evidence="9">NBRC 15873</strain>
    </source>
</reference>
<feature type="region of interest" description="Disordered" evidence="6">
    <location>
        <begin position="426"/>
        <end position="446"/>
    </location>
</feature>
<evidence type="ECO:0000256" key="5">
    <source>
        <dbReference type="ARBA" id="ARBA00023136"/>
    </source>
</evidence>
<dbReference type="PANTHER" id="PTHR30250:SF11">
    <property type="entry name" value="O-ANTIGEN TRANSPORTER-RELATED"/>
    <property type="match status" value="1"/>
</dbReference>
<keyword evidence="3 7" id="KW-0812">Transmembrane</keyword>
<keyword evidence="2" id="KW-1003">Cell membrane</keyword>
<comment type="caution">
    <text evidence="8">The sequence shown here is derived from an EMBL/GenBank/DDBJ whole genome shotgun (WGS) entry which is preliminary data.</text>
</comment>
<protein>
    <recommendedName>
        <fullName evidence="10">Polysaccharide biosynthesis protein</fullName>
    </recommendedName>
</protein>
<dbReference type="GeneID" id="86956294"/>